<protein>
    <submittedName>
        <fullName evidence="1">Uncharacterized protein</fullName>
    </submittedName>
</protein>
<dbReference type="EMBL" id="CAOQHR010000003">
    <property type="protein sequence ID" value="CAI6331466.1"/>
    <property type="molecule type" value="Genomic_DNA"/>
</dbReference>
<gene>
    <name evidence="1" type="ORF">PDIGIT_LOCUS4491</name>
</gene>
<dbReference type="Proteomes" id="UP001152607">
    <property type="component" value="Unassembled WGS sequence"/>
</dbReference>
<proteinExistence type="predicted"/>
<accession>A0A9W4XSR8</accession>
<sequence length="143" mass="15517">MASALLQSNSCTSGGFFTWNRSLLGGSFSLSDGDDGVELSVLDSSRARFSSFCSRTRASTGRRRFAKCTVRINSASLSFGPRMFCIFTCCTNGIHCSDLATLLSSVVSRLLVKWNRTSIMYSESTSSSVVFSLVRHGLSQILP</sequence>
<comment type="caution">
    <text evidence="1">The sequence shown here is derived from an EMBL/GenBank/DDBJ whole genome shotgun (WGS) entry which is preliminary data.</text>
</comment>
<keyword evidence="2" id="KW-1185">Reference proteome</keyword>
<dbReference type="AlphaFoldDB" id="A0A9W4XSR8"/>
<evidence type="ECO:0000313" key="1">
    <source>
        <dbReference type="EMBL" id="CAI6331466.1"/>
    </source>
</evidence>
<reference evidence="1" key="1">
    <citation type="submission" date="2023-01" db="EMBL/GenBank/DDBJ databases">
        <authorList>
            <person name="Van Ghelder C."/>
            <person name="Rancurel C."/>
        </authorList>
    </citation>
    <scope>NUCLEOTIDE SEQUENCE</scope>
    <source>
        <strain evidence="1">CNCM I-4278</strain>
    </source>
</reference>
<organism evidence="1 2">
    <name type="scientific">Periconia digitata</name>
    <dbReference type="NCBI Taxonomy" id="1303443"/>
    <lineage>
        <taxon>Eukaryota</taxon>
        <taxon>Fungi</taxon>
        <taxon>Dikarya</taxon>
        <taxon>Ascomycota</taxon>
        <taxon>Pezizomycotina</taxon>
        <taxon>Dothideomycetes</taxon>
        <taxon>Pleosporomycetidae</taxon>
        <taxon>Pleosporales</taxon>
        <taxon>Massarineae</taxon>
        <taxon>Periconiaceae</taxon>
        <taxon>Periconia</taxon>
    </lineage>
</organism>
<evidence type="ECO:0000313" key="2">
    <source>
        <dbReference type="Proteomes" id="UP001152607"/>
    </source>
</evidence>
<name>A0A9W4XSR8_9PLEO</name>